<evidence type="ECO:0000256" key="8">
    <source>
        <dbReference type="SAM" id="MobiDB-lite"/>
    </source>
</evidence>
<dbReference type="FunFam" id="2.40.10.10:FF:000006">
    <property type="entry name" value="Serine proteinase stubble"/>
    <property type="match status" value="1"/>
</dbReference>
<evidence type="ECO:0000256" key="3">
    <source>
        <dbReference type="ARBA" id="ARBA00022801"/>
    </source>
</evidence>
<protein>
    <submittedName>
        <fullName evidence="11">Putative serine protease 33</fullName>
    </submittedName>
</protein>
<dbReference type="SUPFAM" id="SSF50494">
    <property type="entry name" value="Trypsin-like serine proteases"/>
    <property type="match status" value="1"/>
</dbReference>
<dbReference type="SMART" id="SM00680">
    <property type="entry name" value="CLIP"/>
    <property type="match status" value="1"/>
</dbReference>
<evidence type="ECO:0000256" key="1">
    <source>
        <dbReference type="ARBA" id="ARBA00022670"/>
    </source>
</evidence>
<dbReference type="SMART" id="SM00020">
    <property type="entry name" value="Tryp_SPc"/>
    <property type="match status" value="1"/>
</dbReference>
<keyword evidence="3 7" id="KW-0378">Hydrolase</keyword>
<keyword evidence="5" id="KW-1015">Disulfide bond</keyword>
<feature type="region of interest" description="Disordered" evidence="8">
    <location>
        <begin position="389"/>
        <end position="418"/>
    </location>
</feature>
<accession>A0A1V1FT79</accession>
<dbReference type="PROSITE" id="PS00135">
    <property type="entry name" value="TRYPSIN_SER"/>
    <property type="match status" value="1"/>
</dbReference>
<dbReference type="PRINTS" id="PR00722">
    <property type="entry name" value="CHYMOTRYPSIN"/>
</dbReference>
<evidence type="ECO:0000256" key="4">
    <source>
        <dbReference type="ARBA" id="ARBA00022825"/>
    </source>
</evidence>
<evidence type="ECO:0000313" key="11">
    <source>
        <dbReference type="EMBL" id="BAX07325.1"/>
    </source>
</evidence>
<evidence type="ECO:0000256" key="6">
    <source>
        <dbReference type="ARBA" id="ARBA00024195"/>
    </source>
</evidence>
<comment type="similarity">
    <text evidence="6">Belongs to the peptidase S1 family. CLIP subfamily.</text>
</comment>
<feature type="compositionally biased region" description="Low complexity" evidence="8">
    <location>
        <begin position="389"/>
        <end position="408"/>
    </location>
</feature>
<feature type="domain" description="Peptidase S1" evidence="9">
    <location>
        <begin position="426"/>
        <end position="669"/>
    </location>
</feature>
<reference evidence="11" key="1">
    <citation type="journal article" date="2017" name="PLoS ONE">
        <title>Caste-, sex-, and age-dependent expression of immune-related genes in a Japanese subterranean termite, Reticulitermes speratus.</title>
        <authorList>
            <person name="Mitaka Y."/>
            <person name="Kobayashi K."/>
            <person name="Matsuura K."/>
        </authorList>
    </citation>
    <scope>NUCLEOTIDE SEQUENCE</scope>
    <source>
        <tissue evidence="11">Whole body</tissue>
    </source>
</reference>
<dbReference type="InterPro" id="IPR043504">
    <property type="entry name" value="Peptidase_S1_PA_chymotrypsin"/>
</dbReference>
<evidence type="ECO:0000256" key="5">
    <source>
        <dbReference type="ARBA" id="ARBA00023157"/>
    </source>
</evidence>
<proteinExistence type="evidence at transcript level"/>
<dbReference type="GO" id="GO:0004252">
    <property type="term" value="F:serine-type endopeptidase activity"/>
    <property type="evidence" value="ECO:0007669"/>
    <property type="project" value="InterPro"/>
</dbReference>
<evidence type="ECO:0000256" key="7">
    <source>
        <dbReference type="RuleBase" id="RU363034"/>
    </source>
</evidence>
<dbReference type="PROSITE" id="PS51888">
    <property type="entry name" value="CLIP"/>
    <property type="match status" value="1"/>
</dbReference>
<dbReference type="InterPro" id="IPR018114">
    <property type="entry name" value="TRYPSIN_HIS"/>
</dbReference>
<evidence type="ECO:0000259" key="10">
    <source>
        <dbReference type="PROSITE" id="PS51888"/>
    </source>
</evidence>
<dbReference type="PROSITE" id="PS50240">
    <property type="entry name" value="TRYPSIN_DOM"/>
    <property type="match status" value="1"/>
</dbReference>
<keyword evidence="4 7" id="KW-0720">Serine protease</keyword>
<dbReference type="InterPro" id="IPR009003">
    <property type="entry name" value="Peptidase_S1_PA"/>
</dbReference>
<dbReference type="InterPro" id="IPR022700">
    <property type="entry name" value="CLIP"/>
</dbReference>
<name>A0A1V1FT79_9NEOP</name>
<gene>
    <name evidence="11" type="primary">SP33</name>
</gene>
<dbReference type="Pfam" id="PF00089">
    <property type="entry name" value="Trypsin"/>
    <property type="match status" value="1"/>
</dbReference>
<keyword evidence="1 7" id="KW-0645">Protease</keyword>
<dbReference type="InterPro" id="IPR033116">
    <property type="entry name" value="TRYPSIN_SER"/>
</dbReference>
<dbReference type="InterPro" id="IPR001314">
    <property type="entry name" value="Peptidase_S1A"/>
</dbReference>
<dbReference type="PROSITE" id="PS00134">
    <property type="entry name" value="TRYPSIN_HIS"/>
    <property type="match status" value="1"/>
</dbReference>
<feature type="domain" description="Clip" evidence="10">
    <location>
        <begin position="318"/>
        <end position="361"/>
    </location>
</feature>
<dbReference type="AlphaFoldDB" id="A0A1V1FT79"/>
<dbReference type="GO" id="GO:0006508">
    <property type="term" value="P:proteolysis"/>
    <property type="evidence" value="ECO:0007669"/>
    <property type="project" value="UniProtKB-KW"/>
</dbReference>
<dbReference type="EMBL" id="FX985312">
    <property type="protein sequence ID" value="BAX07325.1"/>
    <property type="molecule type" value="mRNA"/>
</dbReference>
<organism evidence="11">
    <name type="scientific">Reticulitermes speratus</name>
    <dbReference type="NCBI Taxonomy" id="60591"/>
    <lineage>
        <taxon>Eukaryota</taxon>
        <taxon>Metazoa</taxon>
        <taxon>Ecdysozoa</taxon>
        <taxon>Arthropoda</taxon>
        <taxon>Hexapoda</taxon>
        <taxon>Insecta</taxon>
        <taxon>Pterygota</taxon>
        <taxon>Neoptera</taxon>
        <taxon>Polyneoptera</taxon>
        <taxon>Dictyoptera</taxon>
        <taxon>Blattodea</taxon>
        <taxon>Blattoidea</taxon>
        <taxon>Termitoidae</taxon>
        <taxon>Rhinotermitidae</taxon>
        <taxon>Reticulitermes</taxon>
        <taxon>Frontotermes</taxon>
    </lineage>
</organism>
<sequence length="670" mass="73997">MDICAQYTRRSETSDMRLLARCITFGSTTWWLCCALVVANSNTYHHRITRQDGWPGTFGDARRKTETSLLRHRSRESFSSQEFPSRRQGVPWRTPDSAPALDGHTASSWRPPDTSADPTLMQQSRQEVSLIGTDNVSLSKFVDRSVSNDRPAVLESGQSSAVPVLRRELHSASLYRFPGQASVLSRNSRFSDSEEMRHKPRLPGDTFRYNRALKTDPEEGRHLFGPDNHQTLAAISETLGAINTVGRYLVNITRGGETDGDKAETENLSGAIYTISKNVLGPNVTDTIAPIVRGAIPPLVTLQPGKVTLVNNVAAARPCTTPDGLTGTCDDLSSCPQLLLDLGNLRQSICFKSLFVPGVCCPNRDGPSTFVTPIPDVVTVATTVRTTTTTRLTTTTRRPSVVVTSGGPTVPPDADCGQPEVPTFRVVGGEESLPGRWPWMAAIFLHGSRRTEFWCGGSLVGPRHVLTAAHCTRDSKQRPFSPRQFTVRLGDVDLKRDDEPSSPETYQVVEVLAHPRFSRVGFYNDIAVLVLERTARRSRYVIPICLPPARYRHEPFVGYKPTVVGWGTTYYGGKESTVQRQAQLPVWRNDDCDQTYFQPITSSFICAGYPEGGKDACQGDSGGPLMLKVEGHWIQIGIVSFGNKCGEPGYPGVYTRITEYTDWIRENMVK</sequence>
<dbReference type="Gene3D" id="2.40.10.10">
    <property type="entry name" value="Trypsin-like serine proteases"/>
    <property type="match status" value="1"/>
</dbReference>
<keyword evidence="2" id="KW-0732">Signal</keyword>
<evidence type="ECO:0000259" key="9">
    <source>
        <dbReference type="PROSITE" id="PS50240"/>
    </source>
</evidence>
<evidence type="ECO:0000256" key="2">
    <source>
        <dbReference type="ARBA" id="ARBA00022729"/>
    </source>
</evidence>
<dbReference type="PANTHER" id="PTHR24258">
    <property type="entry name" value="SERINE PROTEASE-RELATED"/>
    <property type="match status" value="1"/>
</dbReference>
<dbReference type="InterPro" id="IPR001254">
    <property type="entry name" value="Trypsin_dom"/>
</dbReference>
<dbReference type="PANTHER" id="PTHR24258:SF116">
    <property type="entry name" value="FI16631P1-RELATED"/>
    <property type="match status" value="1"/>
</dbReference>
<feature type="region of interest" description="Disordered" evidence="8">
    <location>
        <begin position="66"/>
        <end position="124"/>
    </location>
</feature>
<dbReference type="CDD" id="cd00190">
    <property type="entry name" value="Tryp_SPc"/>
    <property type="match status" value="1"/>
</dbReference>